<dbReference type="Gene3D" id="3.40.190.10">
    <property type="entry name" value="Periplasmic binding protein-like II"/>
    <property type="match status" value="2"/>
</dbReference>
<dbReference type="PROSITE" id="PS51318">
    <property type="entry name" value="TAT"/>
    <property type="match status" value="1"/>
</dbReference>
<feature type="signal peptide" evidence="1">
    <location>
        <begin position="1"/>
        <end position="18"/>
    </location>
</feature>
<dbReference type="Proteomes" id="UP001244552">
    <property type="component" value="Unassembled WGS sequence"/>
</dbReference>
<dbReference type="PANTHER" id="PTHR30024:SF48">
    <property type="entry name" value="ABC TRANSPORTER SUBSTRATE-BINDING PROTEIN"/>
    <property type="match status" value="1"/>
</dbReference>
<evidence type="ECO:0000259" key="2">
    <source>
        <dbReference type="Pfam" id="PF09084"/>
    </source>
</evidence>
<evidence type="ECO:0000256" key="1">
    <source>
        <dbReference type="SAM" id="SignalP"/>
    </source>
</evidence>
<protein>
    <submittedName>
        <fullName evidence="3">NitT/TauT family transport system substrate-binding protein</fullName>
    </submittedName>
</protein>
<dbReference type="Pfam" id="PF09084">
    <property type="entry name" value="NMT1"/>
    <property type="match status" value="1"/>
</dbReference>
<accession>A0ABU0MH72</accession>
<dbReference type="EMBL" id="JAUSVU010000004">
    <property type="protein sequence ID" value="MDQ0532744.1"/>
    <property type="molecule type" value="Genomic_DNA"/>
</dbReference>
<evidence type="ECO:0000313" key="4">
    <source>
        <dbReference type="Proteomes" id="UP001244552"/>
    </source>
</evidence>
<gene>
    <name evidence="3" type="ORF">QO018_001591</name>
</gene>
<reference evidence="3 4" key="1">
    <citation type="submission" date="2023-07" db="EMBL/GenBank/DDBJ databases">
        <title>Genomic Encyclopedia of Type Strains, Phase IV (KMG-IV): sequencing the most valuable type-strain genomes for metagenomic binning, comparative biology and taxonomic classification.</title>
        <authorList>
            <person name="Goeker M."/>
        </authorList>
    </citation>
    <scope>NUCLEOTIDE SEQUENCE [LARGE SCALE GENOMIC DNA]</scope>
    <source>
        <strain evidence="3 4">DSM 19922</strain>
    </source>
</reference>
<dbReference type="PANTHER" id="PTHR30024">
    <property type="entry name" value="ALIPHATIC SULFONATES-BINDING PROTEIN-RELATED"/>
    <property type="match status" value="1"/>
</dbReference>
<organism evidence="3 4">
    <name type="scientific">Azospirillum picis</name>
    <dbReference type="NCBI Taxonomy" id="488438"/>
    <lineage>
        <taxon>Bacteria</taxon>
        <taxon>Pseudomonadati</taxon>
        <taxon>Pseudomonadota</taxon>
        <taxon>Alphaproteobacteria</taxon>
        <taxon>Rhodospirillales</taxon>
        <taxon>Azospirillaceae</taxon>
        <taxon>Azospirillum</taxon>
    </lineage>
</organism>
<dbReference type="SUPFAM" id="SSF53850">
    <property type="entry name" value="Periplasmic binding protein-like II"/>
    <property type="match status" value="1"/>
</dbReference>
<dbReference type="InterPro" id="IPR015168">
    <property type="entry name" value="SsuA/THI5"/>
</dbReference>
<keyword evidence="4" id="KW-1185">Reference proteome</keyword>
<dbReference type="RefSeq" id="WP_209980553.1">
    <property type="nucleotide sequence ID" value="NZ_JAGINO010000004.1"/>
</dbReference>
<keyword evidence="1" id="KW-0732">Signal</keyword>
<feature type="domain" description="SsuA/THI5-like" evidence="2">
    <location>
        <begin position="67"/>
        <end position="259"/>
    </location>
</feature>
<comment type="caution">
    <text evidence="3">The sequence shown here is derived from an EMBL/GenBank/DDBJ whole genome shotgun (WGS) entry which is preliminary data.</text>
</comment>
<sequence>MTAGCTRRALLLSSGALAAAMATATGRRSAMAASQTVATRPAIRAGVLKFGTVSWELDTVRANRFDEEAGIALQLTELAGNQATQVALQAGAVDVIVSDWLWVSRMRSQGEALSFIPYSTALGALVVPAGSGISGIADLRGRRIGVAGSPLDKSWLLLRALSADRYGLALDRDAVPVFAAPPLLNGKLIDGELDAVLTYWPFAARLEAQGQRVLMTVSGMLEALGQAASVPSVGYVFKEQWARANPAALAGFQAAVAQARTLLAGTGAASDAAWNRLAPIMKAEDDATFRTLRDRFRDGIPRRWGEAEREGAAKLYSLLASLGGRELVGDGRTLAPGTFWTGAE</sequence>
<evidence type="ECO:0000313" key="3">
    <source>
        <dbReference type="EMBL" id="MDQ0532744.1"/>
    </source>
</evidence>
<name>A0ABU0MH72_9PROT</name>
<proteinExistence type="predicted"/>
<feature type="chain" id="PRO_5045255299" evidence="1">
    <location>
        <begin position="19"/>
        <end position="344"/>
    </location>
</feature>
<dbReference type="InterPro" id="IPR006311">
    <property type="entry name" value="TAT_signal"/>
</dbReference>